<dbReference type="PROSITE" id="PS01327">
    <property type="entry name" value="MSCL"/>
    <property type="match status" value="1"/>
</dbReference>
<accession>A0A1D3TT65</accession>
<dbReference type="OrthoDB" id="9810350at2"/>
<dbReference type="InterPro" id="IPR036019">
    <property type="entry name" value="MscL_channel"/>
</dbReference>
<proteinExistence type="inferred from homology"/>
<comment type="subcellular location">
    <subcellularLocation>
        <location evidence="1 10">Cell membrane</location>
        <topology evidence="1 10">Multi-pass membrane protein</topology>
    </subcellularLocation>
</comment>
<dbReference type="InterPro" id="IPR001185">
    <property type="entry name" value="MS_channel"/>
</dbReference>
<evidence type="ECO:0000256" key="7">
    <source>
        <dbReference type="ARBA" id="ARBA00023065"/>
    </source>
</evidence>
<dbReference type="Gene3D" id="1.10.1200.120">
    <property type="entry name" value="Large-conductance mechanosensitive channel, MscL, domain 1"/>
    <property type="match status" value="1"/>
</dbReference>
<feature type="transmembrane region" description="Helical" evidence="10">
    <location>
        <begin position="12"/>
        <end position="35"/>
    </location>
</feature>
<dbReference type="Pfam" id="PF01741">
    <property type="entry name" value="MscL"/>
    <property type="match status" value="1"/>
</dbReference>
<keyword evidence="12" id="KW-1185">Reference proteome</keyword>
<keyword evidence="6 10" id="KW-1133">Transmembrane helix</keyword>
<evidence type="ECO:0000256" key="6">
    <source>
        <dbReference type="ARBA" id="ARBA00022989"/>
    </source>
</evidence>
<evidence type="ECO:0000313" key="12">
    <source>
        <dbReference type="Proteomes" id="UP000199315"/>
    </source>
</evidence>
<keyword evidence="9 10" id="KW-0407">Ion channel</keyword>
<keyword evidence="8 10" id="KW-0472">Membrane</keyword>
<organism evidence="11 12">
    <name type="scientific">Anaerobium acetethylicum</name>
    <dbReference type="NCBI Taxonomy" id="1619234"/>
    <lineage>
        <taxon>Bacteria</taxon>
        <taxon>Bacillati</taxon>
        <taxon>Bacillota</taxon>
        <taxon>Clostridia</taxon>
        <taxon>Lachnospirales</taxon>
        <taxon>Lachnospiraceae</taxon>
        <taxon>Anaerobium</taxon>
    </lineage>
</organism>
<keyword evidence="3 10" id="KW-0813">Transport</keyword>
<dbReference type="InterPro" id="IPR019823">
    <property type="entry name" value="Mechanosensitive_channel_CS"/>
</dbReference>
<feature type="transmembrane region" description="Helical" evidence="10">
    <location>
        <begin position="80"/>
        <end position="101"/>
    </location>
</feature>
<dbReference type="NCBIfam" id="NF010557">
    <property type="entry name" value="PRK13952.1"/>
    <property type="match status" value="1"/>
</dbReference>
<comment type="subunit">
    <text evidence="10">Homopentamer.</text>
</comment>
<evidence type="ECO:0000256" key="4">
    <source>
        <dbReference type="ARBA" id="ARBA00022475"/>
    </source>
</evidence>
<comment type="similarity">
    <text evidence="2 10">Belongs to the MscL family.</text>
</comment>
<dbReference type="STRING" id="1619234.SAMN05421730_1008102"/>
<evidence type="ECO:0000256" key="3">
    <source>
        <dbReference type="ARBA" id="ARBA00022448"/>
    </source>
</evidence>
<dbReference type="EMBL" id="FMKA01000008">
    <property type="protein sequence ID" value="SCP97139.1"/>
    <property type="molecule type" value="Genomic_DNA"/>
</dbReference>
<dbReference type="NCBIfam" id="TIGR00220">
    <property type="entry name" value="mscL"/>
    <property type="match status" value="1"/>
</dbReference>
<protein>
    <recommendedName>
        <fullName evidence="10">Large-conductance mechanosensitive channel</fullName>
    </recommendedName>
</protein>
<dbReference type="SUPFAM" id="SSF81330">
    <property type="entry name" value="Gated mechanosensitive channel"/>
    <property type="match status" value="1"/>
</dbReference>
<dbReference type="Proteomes" id="UP000199315">
    <property type="component" value="Unassembled WGS sequence"/>
</dbReference>
<evidence type="ECO:0000256" key="10">
    <source>
        <dbReference type="HAMAP-Rule" id="MF_00115"/>
    </source>
</evidence>
<dbReference type="AlphaFoldDB" id="A0A1D3TT65"/>
<dbReference type="PANTHER" id="PTHR30266">
    <property type="entry name" value="MECHANOSENSITIVE CHANNEL MSCL"/>
    <property type="match status" value="1"/>
</dbReference>
<dbReference type="InterPro" id="IPR037673">
    <property type="entry name" value="MSC/AndL"/>
</dbReference>
<keyword evidence="7 10" id="KW-0406">Ion transport</keyword>
<sequence>MLKEFKKFALKGNMVDLAVGVIIGAAFGALVTSLVKDIIMPIISLFTGKLDFSNLFFAMDGNKYETIQAATDAGVATINYGVFITSVINFIILAFVVFLLVKAITKLRKKEEEAVVVTTKKCPHCFTEIPLEATRCPNCTSELK</sequence>
<evidence type="ECO:0000256" key="8">
    <source>
        <dbReference type="ARBA" id="ARBA00023136"/>
    </source>
</evidence>
<keyword evidence="4 10" id="KW-1003">Cell membrane</keyword>
<evidence type="ECO:0000256" key="2">
    <source>
        <dbReference type="ARBA" id="ARBA00007254"/>
    </source>
</evidence>
<dbReference type="GO" id="GO:0005886">
    <property type="term" value="C:plasma membrane"/>
    <property type="evidence" value="ECO:0007669"/>
    <property type="project" value="UniProtKB-SubCell"/>
</dbReference>
<keyword evidence="5 10" id="KW-0812">Transmembrane</keyword>
<evidence type="ECO:0000256" key="5">
    <source>
        <dbReference type="ARBA" id="ARBA00022692"/>
    </source>
</evidence>
<name>A0A1D3TT65_9FIRM</name>
<evidence type="ECO:0000256" key="9">
    <source>
        <dbReference type="ARBA" id="ARBA00023303"/>
    </source>
</evidence>
<dbReference type="GO" id="GO:0008381">
    <property type="term" value="F:mechanosensitive monoatomic ion channel activity"/>
    <property type="evidence" value="ECO:0007669"/>
    <property type="project" value="UniProtKB-UniRule"/>
</dbReference>
<dbReference type="PRINTS" id="PR01264">
    <property type="entry name" value="MECHCHANNEL"/>
</dbReference>
<dbReference type="PANTHER" id="PTHR30266:SF2">
    <property type="entry name" value="LARGE-CONDUCTANCE MECHANOSENSITIVE CHANNEL"/>
    <property type="match status" value="1"/>
</dbReference>
<evidence type="ECO:0000256" key="1">
    <source>
        <dbReference type="ARBA" id="ARBA00004651"/>
    </source>
</evidence>
<dbReference type="HAMAP" id="MF_00115">
    <property type="entry name" value="MscL"/>
    <property type="match status" value="1"/>
</dbReference>
<reference evidence="11 12" key="1">
    <citation type="submission" date="2016-09" db="EMBL/GenBank/DDBJ databases">
        <authorList>
            <person name="Capua I."/>
            <person name="De Benedictis P."/>
            <person name="Joannis T."/>
            <person name="Lombin L.H."/>
            <person name="Cattoli G."/>
        </authorList>
    </citation>
    <scope>NUCLEOTIDE SEQUENCE [LARGE SCALE GENOMIC DNA]</scope>
    <source>
        <strain evidence="11 12">GluBS11</strain>
    </source>
</reference>
<gene>
    <name evidence="10" type="primary">mscL</name>
    <name evidence="11" type="ORF">SAMN05421730_1008102</name>
</gene>
<comment type="function">
    <text evidence="10">Channel that opens in response to stretch forces in the membrane lipid bilayer. May participate in the regulation of osmotic pressure changes within the cell.</text>
</comment>
<dbReference type="RefSeq" id="WP_091232924.1">
    <property type="nucleotide sequence ID" value="NZ_FMKA01000008.1"/>
</dbReference>
<evidence type="ECO:0000313" key="11">
    <source>
        <dbReference type="EMBL" id="SCP97139.1"/>
    </source>
</evidence>